<evidence type="ECO:0000313" key="3">
    <source>
        <dbReference type="Proteomes" id="UP000546007"/>
    </source>
</evidence>
<keyword evidence="1" id="KW-0812">Transmembrane</keyword>
<reference evidence="2 3" key="1">
    <citation type="submission" date="2020-08" db="EMBL/GenBank/DDBJ databases">
        <title>Genomic Encyclopedia of Type Strains, Phase IV (KMG-IV): sequencing the most valuable type-strain genomes for metagenomic binning, comparative biology and taxonomic classification.</title>
        <authorList>
            <person name="Goeker M."/>
        </authorList>
    </citation>
    <scope>NUCLEOTIDE SEQUENCE [LARGE SCALE GENOMIC DNA]</scope>
    <source>
        <strain evidence="2 3">DSM 105721</strain>
    </source>
</reference>
<keyword evidence="1" id="KW-0472">Membrane</keyword>
<dbReference type="AlphaFoldDB" id="A0A7W6MXP6"/>
<name>A0A7W6MXP6_9BACT</name>
<keyword evidence="3" id="KW-1185">Reference proteome</keyword>
<organism evidence="2 3">
    <name type="scientific">Butyricimonas faecihominis</name>
    <dbReference type="NCBI Taxonomy" id="1472416"/>
    <lineage>
        <taxon>Bacteria</taxon>
        <taxon>Pseudomonadati</taxon>
        <taxon>Bacteroidota</taxon>
        <taxon>Bacteroidia</taxon>
        <taxon>Bacteroidales</taxon>
        <taxon>Odoribacteraceae</taxon>
        <taxon>Butyricimonas</taxon>
    </lineage>
</organism>
<keyword evidence="1" id="KW-1133">Transmembrane helix</keyword>
<dbReference type="Proteomes" id="UP000546007">
    <property type="component" value="Unassembled WGS sequence"/>
</dbReference>
<sequence length="93" mass="10215">MKKFWIHNLSITLSLLVVFLVTLYSIGIYDNRLGHYLALAISGISGLQSIASVIIGLYNIKSQTANIILLGILSVAFSSLITIYTFNCLFISC</sequence>
<accession>A0A7W6MXP6</accession>
<proteinExistence type="predicted"/>
<feature type="transmembrane region" description="Helical" evidence="1">
    <location>
        <begin position="67"/>
        <end position="86"/>
    </location>
</feature>
<feature type="transmembrane region" description="Helical" evidence="1">
    <location>
        <begin position="35"/>
        <end position="60"/>
    </location>
</feature>
<comment type="caution">
    <text evidence="2">The sequence shown here is derived from an EMBL/GenBank/DDBJ whole genome shotgun (WGS) entry which is preliminary data.</text>
</comment>
<evidence type="ECO:0000256" key="1">
    <source>
        <dbReference type="SAM" id="Phobius"/>
    </source>
</evidence>
<dbReference type="EMBL" id="JACIES010000002">
    <property type="protein sequence ID" value="MBB4025219.1"/>
    <property type="molecule type" value="Genomic_DNA"/>
</dbReference>
<gene>
    <name evidence="2" type="ORF">GGR14_000991</name>
</gene>
<evidence type="ECO:0000313" key="2">
    <source>
        <dbReference type="EMBL" id="MBB4025219.1"/>
    </source>
</evidence>
<protein>
    <submittedName>
        <fullName evidence="2">Putative membrane protein YiaA</fullName>
    </submittedName>
</protein>